<reference evidence="2" key="2">
    <citation type="submission" date="2023-04" db="EMBL/GenBank/DDBJ databases">
        <authorList>
            <person name="Bruccoleri R.E."/>
            <person name="Oakeley E.J."/>
            <person name="Faust A.-M."/>
            <person name="Dessus-Babus S."/>
            <person name="Altorfer M."/>
            <person name="Burckhardt D."/>
            <person name="Oertli M."/>
            <person name="Naumann U."/>
            <person name="Petersen F."/>
            <person name="Wong J."/>
        </authorList>
    </citation>
    <scope>NUCLEOTIDE SEQUENCE</scope>
    <source>
        <strain evidence="2">GSM-AAB239-AS_SAM_17_03QT</strain>
        <tissue evidence="2">Leaf</tissue>
    </source>
</reference>
<evidence type="ECO:0000313" key="2">
    <source>
        <dbReference type="EMBL" id="KAJ6800188.1"/>
    </source>
</evidence>
<evidence type="ECO:0000313" key="3">
    <source>
        <dbReference type="Proteomes" id="UP001140949"/>
    </source>
</evidence>
<sequence length="134" mass="14087">MAVTASGTELRWCGAAVSAETRRWSEKEWKSREAGNRGKLGLVSGGRRRWVLGGAGEKKRRGRLQAELDAADEAGARGFLRRSEALGAVKLTGRGGEGTGGRALPERVKGFRRRGHGEGARRGAQSGCGGGGRG</sequence>
<feature type="region of interest" description="Disordered" evidence="1">
    <location>
        <begin position="91"/>
        <end position="134"/>
    </location>
</feature>
<dbReference type="EMBL" id="JANAVB010039141">
    <property type="protein sequence ID" value="KAJ6800188.1"/>
    <property type="molecule type" value="Genomic_DNA"/>
</dbReference>
<dbReference type="Proteomes" id="UP001140949">
    <property type="component" value="Unassembled WGS sequence"/>
</dbReference>
<reference evidence="2" key="1">
    <citation type="journal article" date="2023" name="GigaByte">
        <title>Genome assembly of the bearded iris, Iris pallida Lam.</title>
        <authorList>
            <person name="Bruccoleri R.E."/>
            <person name="Oakeley E.J."/>
            <person name="Faust A.M.E."/>
            <person name="Altorfer M."/>
            <person name="Dessus-Babus S."/>
            <person name="Burckhardt D."/>
            <person name="Oertli M."/>
            <person name="Naumann U."/>
            <person name="Petersen F."/>
            <person name="Wong J."/>
        </authorList>
    </citation>
    <scope>NUCLEOTIDE SEQUENCE</scope>
    <source>
        <strain evidence="2">GSM-AAB239-AS_SAM_17_03QT</strain>
    </source>
</reference>
<evidence type="ECO:0000256" key="1">
    <source>
        <dbReference type="SAM" id="MobiDB-lite"/>
    </source>
</evidence>
<organism evidence="2 3">
    <name type="scientific">Iris pallida</name>
    <name type="common">Sweet iris</name>
    <dbReference type="NCBI Taxonomy" id="29817"/>
    <lineage>
        <taxon>Eukaryota</taxon>
        <taxon>Viridiplantae</taxon>
        <taxon>Streptophyta</taxon>
        <taxon>Embryophyta</taxon>
        <taxon>Tracheophyta</taxon>
        <taxon>Spermatophyta</taxon>
        <taxon>Magnoliopsida</taxon>
        <taxon>Liliopsida</taxon>
        <taxon>Asparagales</taxon>
        <taxon>Iridaceae</taxon>
        <taxon>Iridoideae</taxon>
        <taxon>Irideae</taxon>
        <taxon>Iris</taxon>
    </lineage>
</organism>
<gene>
    <name evidence="2" type="ORF">M6B38_204610</name>
</gene>
<comment type="caution">
    <text evidence="2">The sequence shown here is derived from an EMBL/GenBank/DDBJ whole genome shotgun (WGS) entry which is preliminary data.</text>
</comment>
<proteinExistence type="predicted"/>
<protein>
    <submittedName>
        <fullName evidence="2">Leucine-rich repeat extensin-like protein 3</fullName>
    </submittedName>
</protein>
<accession>A0AAX6E818</accession>
<dbReference type="AlphaFoldDB" id="A0AAX6E818"/>
<keyword evidence="3" id="KW-1185">Reference proteome</keyword>
<name>A0AAX6E818_IRIPA</name>